<evidence type="ECO:0000259" key="3">
    <source>
        <dbReference type="SMART" id="SM00257"/>
    </source>
</evidence>
<dbReference type="SMART" id="SM00257">
    <property type="entry name" value="LysM"/>
    <property type="match status" value="1"/>
</dbReference>
<keyword evidence="5" id="KW-1185">Reference proteome</keyword>
<sequence length="297" mass="31073">MRMPLFLLLPWLATAAQDTAVVGPNETLRQVAERTVGDAAASEEIKALNGLSSDTVAAGTRLKVPGNDRVLARKALETARTLVGDAGVSPEAEARLKEAEAHFRAGRYSQASEAANAAGKHGVRAPTPQSSAFSVEVGADGGATIVTVSRGPPVRVEAQGVTRPVAVGESVRVEKGSPPPAPATPLVAPRPGLPEDGELLKRRPDKAGRLGPVKLAWEAVPGAERYAVDVASESDGASVFAQDVAAVDVKLPVLPAGRYRWTVRAVGPAGRSEPSTARRFELAPEQLKLEVMKGQWQ</sequence>
<accession>A0A848LU91</accession>
<feature type="chain" id="PRO_5032850258" evidence="2">
    <location>
        <begin position="16"/>
        <end position="297"/>
    </location>
</feature>
<dbReference type="EMBL" id="JABBJJ010000281">
    <property type="protein sequence ID" value="NMO20924.1"/>
    <property type="molecule type" value="Genomic_DNA"/>
</dbReference>
<proteinExistence type="predicted"/>
<dbReference type="Pfam" id="PF01476">
    <property type="entry name" value="LysM"/>
    <property type="match status" value="1"/>
</dbReference>
<evidence type="ECO:0000256" key="1">
    <source>
        <dbReference type="SAM" id="MobiDB-lite"/>
    </source>
</evidence>
<keyword evidence="2" id="KW-0732">Signal</keyword>
<dbReference type="Proteomes" id="UP000518300">
    <property type="component" value="Unassembled WGS sequence"/>
</dbReference>
<feature type="signal peptide" evidence="2">
    <location>
        <begin position="1"/>
        <end position="15"/>
    </location>
</feature>
<dbReference type="Gene3D" id="2.60.40.10">
    <property type="entry name" value="Immunoglobulins"/>
    <property type="match status" value="1"/>
</dbReference>
<protein>
    <submittedName>
        <fullName evidence="4">LysM peptidoglycan-binding domain-containing protein</fullName>
    </submittedName>
</protein>
<gene>
    <name evidence="4" type="ORF">HG543_39680</name>
</gene>
<organism evidence="4 5">
    <name type="scientific">Pyxidicoccus fallax</name>
    <dbReference type="NCBI Taxonomy" id="394095"/>
    <lineage>
        <taxon>Bacteria</taxon>
        <taxon>Pseudomonadati</taxon>
        <taxon>Myxococcota</taxon>
        <taxon>Myxococcia</taxon>
        <taxon>Myxococcales</taxon>
        <taxon>Cystobacterineae</taxon>
        <taxon>Myxococcaceae</taxon>
        <taxon>Pyxidicoccus</taxon>
    </lineage>
</organism>
<evidence type="ECO:0000313" key="5">
    <source>
        <dbReference type="Proteomes" id="UP000518300"/>
    </source>
</evidence>
<reference evidence="4 5" key="1">
    <citation type="submission" date="2020-04" db="EMBL/GenBank/DDBJ databases">
        <title>Draft genome of Pyxidicoccus fallax type strain.</title>
        <authorList>
            <person name="Whitworth D.E."/>
        </authorList>
    </citation>
    <scope>NUCLEOTIDE SEQUENCE [LARGE SCALE GENOMIC DNA]</scope>
    <source>
        <strain evidence="4 5">DSM 14698</strain>
    </source>
</reference>
<dbReference type="InterPro" id="IPR036779">
    <property type="entry name" value="LysM_dom_sf"/>
</dbReference>
<feature type="domain" description="LysM" evidence="3">
    <location>
        <begin position="19"/>
        <end position="65"/>
    </location>
</feature>
<feature type="region of interest" description="Disordered" evidence="1">
    <location>
        <begin position="171"/>
        <end position="197"/>
    </location>
</feature>
<dbReference type="AlphaFoldDB" id="A0A848LU91"/>
<dbReference type="RefSeq" id="WP_169350128.1">
    <property type="nucleotide sequence ID" value="NZ_JABBJJ010000281.1"/>
</dbReference>
<evidence type="ECO:0000313" key="4">
    <source>
        <dbReference type="EMBL" id="NMO20924.1"/>
    </source>
</evidence>
<comment type="caution">
    <text evidence="4">The sequence shown here is derived from an EMBL/GenBank/DDBJ whole genome shotgun (WGS) entry which is preliminary data.</text>
</comment>
<name>A0A848LU91_9BACT</name>
<dbReference type="Gene3D" id="3.10.350.10">
    <property type="entry name" value="LysM domain"/>
    <property type="match status" value="1"/>
</dbReference>
<dbReference type="InterPro" id="IPR018392">
    <property type="entry name" value="LysM"/>
</dbReference>
<dbReference type="InterPro" id="IPR013783">
    <property type="entry name" value="Ig-like_fold"/>
</dbReference>
<evidence type="ECO:0000256" key="2">
    <source>
        <dbReference type="SAM" id="SignalP"/>
    </source>
</evidence>